<dbReference type="InterPro" id="IPR041657">
    <property type="entry name" value="HTH_17"/>
</dbReference>
<reference evidence="2 3" key="1">
    <citation type="submission" date="2014-07" db="EMBL/GenBank/DDBJ databases">
        <title>Draft genome sequence of Thalassospira tepidiphila 1-1B.</title>
        <authorList>
            <person name="Lai Q."/>
            <person name="Shao Z."/>
        </authorList>
    </citation>
    <scope>NUCLEOTIDE SEQUENCE [LARGE SCALE GENOMIC DNA]</scope>
    <source>
        <strain evidence="2 3">MCCC 1A03514</strain>
    </source>
</reference>
<name>A0A853KV15_9PROT</name>
<protein>
    <recommendedName>
        <fullName evidence="1">Helix-turn-helix domain-containing protein</fullName>
    </recommendedName>
</protein>
<proteinExistence type="predicted"/>
<gene>
    <name evidence="2" type="ORF">TH4_18750</name>
</gene>
<comment type="caution">
    <text evidence="2">The sequence shown here is derived from an EMBL/GenBank/DDBJ whole genome shotgun (WGS) entry which is preliminary data.</text>
</comment>
<dbReference type="NCBIfam" id="TIGR01764">
    <property type="entry name" value="excise"/>
    <property type="match status" value="1"/>
</dbReference>
<evidence type="ECO:0000259" key="1">
    <source>
        <dbReference type="Pfam" id="PF12728"/>
    </source>
</evidence>
<sequence length="89" mass="10338">MSALQEEIKQAMAEVTAPLYERLANLEMMLRQQSDNENPLIPLEEAAKMLGMHKDTLRRKCHAGEFKYKRPGKKFLLYRSELITNCPTK</sequence>
<dbReference type="RefSeq" id="WP_064782250.1">
    <property type="nucleotide sequence ID" value="NZ_JPVZ01000011.1"/>
</dbReference>
<dbReference type="AlphaFoldDB" id="A0A853KV15"/>
<evidence type="ECO:0000313" key="2">
    <source>
        <dbReference type="EMBL" id="OAZ08087.1"/>
    </source>
</evidence>
<dbReference type="Pfam" id="PF12728">
    <property type="entry name" value="HTH_17"/>
    <property type="match status" value="1"/>
</dbReference>
<organism evidence="2 3">
    <name type="scientific">Thalassospira tepidiphila MCCC 1A03514</name>
    <dbReference type="NCBI Taxonomy" id="1177930"/>
    <lineage>
        <taxon>Bacteria</taxon>
        <taxon>Pseudomonadati</taxon>
        <taxon>Pseudomonadota</taxon>
        <taxon>Alphaproteobacteria</taxon>
        <taxon>Rhodospirillales</taxon>
        <taxon>Thalassospiraceae</taxon>
        <taxon>Thalassospira</taxon>
    </lineage>
</organism>
<feature type="domain" description="Helix-turn-helix" evidence="1">
    <location>
        <begin position="44"/>
        <end position="82"/>
    </location>
</feature>
<accession>A0A853KV15</accession>
<dbReference type="GO" id="GO:0003677">
    <property type="term" value="F:DNA binding"/>
    <property type="evidence" value="ECO:0007669"/>
    <property type="project" value="InterPro"/>
</dbReference>
<evidence type="ECO:0000313" key="3">
    <source>
        <dbReference type="Proteomes" id="UP000094009"/>
    </source>
</evidence>
<dbReference type="InterPro" id="IPR010093">
    <property type="entry name" value="SinI_DNA-bd"/>
</dbReference>
<dbReference type="EMBL" id="JPVZ01000011">
    <property type="protein sequence ID" value="OAZ08087.1"/>
    <property type="molecule type" value="Genomic_DNA"/>
</dbReference>
<dbReference type="Proteomes" id="UP000094009">
    <property type="component" value="Unassembled WGS sequence"/>
</dbReference>